<evidence type="ECO:0000313" key="13">
    <source>
        <dbReference type="Proteomes" id="UP001107558"/>
    </source>
</evidence>
<dbReference type="Pfam" id="PF00157">
    <property type="entry name" value="Pou"/>
    <property type="match status" value="1"/>
</dbReference>
<feature type="region of interest" description="Disordered" evidence="9">
    <location>
        <begin position="439"/>
        <end position="526"/>
    </location>
</feature>
<keyword evidence="8" id="KW-0175">Coiled coil</keyword>
<evidence type="ECO:0000256" key="9">
    <source>
        <dbReference type="SAM" id="MobiDB-lite"/>
    </source>
</evidence>
<comment type="subcellular location">
    <subcellularLocation>
        <location evidence="1 5 6">Nucleus</location>
    </subcellularLocation>
</comment>
<dbReference type="InterPro" id="IPR013847">
    <property type="entry name" value="POU"/>
</dbReference>
<feature type="region of interest" description="Disordered" evidence="9">
    <location>
        <begin position="685"/>
        <end position="722"/>
    </location>
</feature>
<dbReference type="InterPro" id="IPR009057">
    <property type="entry name" value="Homeodomain-like_sf"/>
</dbReference>
<feature type="DNA-binding region" description="Homeobox" evidence="5">
    <location>
        <begin position="628"/>
        <end position="687"/>
    </location>
</feature>
<comment type="similarity">
    <text evidence="7">Belongs to the POU transcription factor family.</text>
</comment>
<dbReference type="Gene3D" id="1.10.10.60">
    <property type="entry name" value="Homeodomain-like"/>
    <property type="match status" value="1"/>
</dbReference>
<keyword evidence="13" id="KW-1185">Reference proteome</keyword>
<evidence type="ECO:0000256" key="4">
    <source>
        <dbReference type="ARBA" id="ARBA00023242"/>
    </source>
</evidence>
<dbReference type="PROSITE" id="PS00035">
    <property type="entry name" value="POU_1"/>
    <property type="match status" value="1"/>
</dbReference>
<dbReference type="SMART" id="SM00352">
    <property type="entry name" value="POU"/>
    <property type="match status" value="1"/>
</dbReference>
<evidence type="ECO:0000256" key="7">
    <source>
        <dbReference type="RuleBase" id="RU361194"/>
    </source>
</evidence>
<dbReference type="InterPro" id="IPR017970">
    <property type="entry name" value="Homeobox_CS"/>
</dbReference>
<dbReference type="GO" id="GO:0048699">
    <property type="term" value="P:generation of neurons"/>
    <property type="evidence" value="ECO:0007669"/>
    <property type="project" value="UniProtKB-ARBA"/>
</dbReference>
<dbReference type="PANTHER" id="PTHR11636">
    <property type="entry name" value="POU DOMAIN"/>
    <property type="match status" value="1"/>
</dbReference>
<dbReference type="GO" id="GO:0001228">
    <property type="term" value="F:DNA-binding transcription activator activity, RNA polymerase II-specific"/>
    <property type="evidence" value="ECO:0007669"/>
    <property type="project" value="UniProtKB-ARBA"/>
</dbReference>
<feature type="coiled-coil region" evidence="8">
    <location>
        <begin position="404"/>
        <end position="431"/>
    </location>
</feature>
<dbReference type="PANTHER" id="PTHR11636:SF76">
    <property type="entry name" value="PROTEIN NUBBIN"/>
    <property type="match status" value="1"/>
</dbReference>
<evidence type="ECO:0000256" key="6">
    <source>
        <dbReference type="RuleBase" id="RU000682"/>
    </source>
</evidence>
<name>A0A9J6BYM1_POLVA</name>
<dbReference type="SUPFAM" id="SSF47413">
    <property type="entry name" value="lambda repressor-like DNA-binding domains"/>
    <property type="match status" value="1"/>
</dbReference>
<feature type="compositionally biased region" description="Polar residues" evidence="9">
    <location>
        <begin position="504"/>
        <end position="514"/>
    </location>
</feature>
<dbReference type="FunFam" id="1.10.260.40:FF:000001">
    <property type="entry name" value="POU domain protein"/>
    <property type="match status" value="1"/>
</dbReference>
<dbReference type="GO" id="GO:0048468">
    <property type="term" value="P:cell development"/>
    <property type="evidence" value="ECO:0007669"/>
    <property type="project" value="UniProtKB-ARBA"/>
</dbReference>
<feature type="compositionally biased region" description="Polar residues" evidence="9">
    <location>
        <begin position="455"/>
        <end position="465"/>
    </location>
</feature>
<keyword evidence="2 5" id="KW-0238">DNA-binding</keyword>
<feature type="domain" description="POU-specific" evidence="11">
    <location>
        <begin position="521"/>
        <end position="595"/>
    </location>
</feature>
<gene>
    <name evidence="12" type="ORF">PVAND_004930</name>
</gene>
<evidence type="ECO:0000256" key="8">
    <source>
        <dbReference type="SAM" id="Coils"/>
    </source>
</evidence>
<feature type="compositionally biased region" description="Polar residues" evidence="9">
    <location>
        <begin position="712"/>
        <end position="722"/>
    </location>
</feature>
<sequence>MPILMVAQSAIKNLNNICERSDITSDQPLDFTMSKFKPSSPMRHPFYQQFFGNNNSNDIAATDRNEYEEQGRTLSDNEMLAWRQLQLNAEQQKQLMLSTPQMSSTLSNSGNSLLTLQDMMMLKHQQSFIKRRLSEDDLDSDNKMPKLTPINTLPLSLASMPLMVDLKSSPYYGGGDSQSSDTAATAFGAFSGSSMSHREKLQNQQYLDRLRRMNERGKERMARSRVNFEPSNVAKTVREELASRKQQAKKDVSLSRLSPAPSHDDGSNQSAGSRENSNFSPPLKLSTNQTNQHKFQSSALNLITDSARHTPSPPASINSNSAANQMAFAALQSQLPLAPLLLQNQLGMGPFGNISPDDMHSLQQALQAQQAQFHQQLQNFMLLQASANSGNSQQAQAAAQLLIQSQVQQAMAQAAQQLQALQKQQQEEINNKIYRMQEETRVKSPPNSPPQSPPLNYQNTPKTSFSTNNNNQITPPNSNTATAQISAGILTPSTPSSGTLTPQMKKTSNANTVRSMEPSPEETTDLEELEQFAKTFKQRRIKLGFTQGDVGLAMGKLYGNDFSQTTISRFEALNLSFKNMCKLKPLLQKWLLDADGSLAGNPGSYDSYSLFGTNNISQLSTPDAMGRKRKKRTSIETNVRVSLERAFIMNPKPTSEEISALAENLCMEKEVVRVWYCNRRQKEKRINPAESDSPTDSLSSSGGLFGISSLSPHFSPTNVKLE</sequence>
<dbReference type="SMART" id="SM00389">
    <property type="entry name" value="HOX"/>
    <property type="match status" value="1"/>
</dbReference>
<dbReference type="PROSITE" id="PS50071">
    <property type="entry name" value="HOMEOBOX_2"/>
    <property type="match status" value="1"/>
</dbReference>
<feature type="compositionally biased region" description="Basic and acidic residues" evidence="9">
    <location>
        <begin position="239"/>
        <end position="253"/>
    </location>
</feature>
<dbReference type="GO" id="GO:0005634">
    <property type="term" value="C:nucleus"/>
    <property type="evidence" value="ECO:0007669"/>
    <property type="project" value="UniProtKB-SubCell"/>
</dbReference>
<keyword evidence="4 5" id="KW-0539">Nucleus</keyword>
<dbReference type="OrthoDB" id="6358449at2759"/>
<dbReference type="AlphaFoldDB" id="A0A9J6BYM1"/>
<dbReference type="Pfam" id="PF00046">
    <property type="entry name" value="Homeodomain"/>
    <property type="match status" value="1"/>
</dbReference>
<feature type="domain" description="Homeobox" evidence="10">
    <location>
        <begin position="626"/>
        <end position="686"/>
    </location>
</feature>
<dbReference type="SUPFAM" id="SSF46689">
    <property type="entry name" value="Homeodomain-like"/>
    <property type="match status" value="1"/>
</dbReference>
<feature type="compositionally biased region" description="Low complexity" evidence="9">
    <location>
        <begin position="490"/>
        <end position="502"/>
    </location>
</feature>
<feature type="compositionally biased region" description="Low complexity" evidence="9">
    <location>
        <begin position="466"/>
        <end position="480"/>
    </location>
</feature>
<dbReference type="InterPro" id="IPR010982">
    <property type="entry name" value="Lambda_DNA-bd_dom_sf"/>
</dbReference>
<evidence type="ECO:0000256" key="2">
    <source>
        <dbReference type="ARBA" id="ARBA00023125"/>
    </source>
</evidence>
<evidence type="ECO:0000256" key="3">
    <source>
        <dbReference type="ARBA" id="ARBA00023155"/>
    </source>
</evidence>
<dbReference type="PRINTS" id="PR00028">
    <property type="entry name" value="POUDOMAIN"/>
</dbReference>
<evidence type="ECO:0000259" key="10">
    <source>
        <dbReference type="PROSITE" id="PS50071"/>
    </source>
</evidence>
<dbReference type="GO" id="GO:0000978">
    <property type="term" value="F:RNA polymerase II cis-regulatory region sequence-specific DNA binding"/>
    <property type="evidence" value="ECO:0007669"/>
    <property type="project" value="TreeGrafter"/>
</dbReference>
<comment type="caution">
    <text evidence="12">The sequence shown here is derived from an EMBL/GenBank/DDBJ whole genome shotgun (WGS) entry which is preliminary data.</text>
</comment>
<dbReference type="InterPro" id="IPR050255">
    <property type="entry name" value="POU_domain_TF"/>
</dbReference>
<keyword evidence="3 5" id="KW-0371">Homeobox</keyword>
<feature type="region of interest" description="Disordered" evidence="9">
    <location>
        <begin position="239"/>
        <end position="294"/>
    </location>
</feature>
<feature type="compositionally biased region" description="Polar residues" evidence="9">
    <location>
        <begin position="267"/>
        <end position="294"/>
    </location>
</feature>
<dbReference type="Proteomes" id="UP001107558">
    <property type="component" value="Chromosome 2"/>
</dbReference>
<dbReference type="CDD" id="cd00086">
    <property type="entry name" value="homeodomain"/>
    <property type="match status" value="1"/>
</dbReference>
<reference evidence="12" key="1">
    <citation type="submission" date="2021-03" db="EMBL/GenBank/DDBJ databases">
        <title>Chromosome level genome of the anhydrobiotic midge Polypedilum vanderplanki.</title>
        <authorList>
            <person name="Yoshida Y."/>
            <person name="Kikawada T."/>
            <person name="Gusev O."/>
        </authorList>
    </citation>
    <scope>NUCLEOTIDE SEQUENCE</scope>
    <source>
        <strain evidence="12">NIAS01</strain>
        <tissue evidence="12">Whole body or cell culture</tissue>
    </source>
</reference>
<accession>A0A9J6BYM1</accession>
<dbReference type="PROSITE" id="PS00027">
    <property type="entry name" value="HOMEOBOX_1"/>
    <property type="match status" value="1"/>
</dbReference>
<organism evidence="12 13">
    <name type="scientific">Polypedilum vanderplanki</name>
    <name type="common">Sleeping chironomid midge</name>
    <dbReference type="NCBI Taxonomy" id="319348"/>
    <lineage>
        <taxon>Eukaryota</taxon>
        <taxon>Metazoa</taxon>
        <taxon>Ecdysozoa</taxon>
        <taxon>Arthropoda</taxon>
        <taxon>Hexapoda</taxon>
        <taxon>Insecta</taxon>
        <taxon>Pterygota</taxon>
        <taxon>Neoptera</taxon>
        <taxon>Endopterygota</taxon>
        <taxon>Diptera</taxon>
        <taxon>Nematocera</taxon>
        <taxon>Chironomoidea</taxon>
        <taxon>Chironomidae</taxon>
        <taxon>Chironominae</taxon>
        <taxon>Polypedilum</taxon>
        <taxon>Polypedilum</taxon>
    </lineage>
</organism>
<evidence type="ECO:0000256" key="1">
    <source>
        <dbReference type="ARBA" id="ARBA00004123"/>
    </source>
</evidence>
<protein>
    <recommendedName>
        <fullName evidence="7">POU domain protein</fullName>
    </recommendedName>
</protein>
<evidence type="ECO:0000313" key="12">
    <source>
        <dbReference type="EMBL" id="KAG5674988.1"/>
    </source>
</evidence>
<dbReference type="PROSITE" id="PS51179">
    <property type="entry name" value="POU_3"/>
    <property type="match status" value="1"/>
</dbReference>
<dbReference type="EMBL" id="JADBJN010000002">
    <property type="protein sequence ID" value="KAG5674988.1"/>
    <property type="molecule type" value="Genomic_DNA"/>
</dbReference>
<dbReference type="InterPro" id="IPR001356">
    <property type="entry name" value="HD"/>
</dbReference>
<evidence type="ECO:0000256" key="5">
    <source>
        <dbReference type="PROSITE-ProRule" id="PRU00108"/>
    </source>
</evidence>
<dbReference type="PROSITE" id="PS00465">
    <property type="entry name" value="POU_2"/>
    <property type="match status" value="1"/>
</dbReference>
<feature type="compositionally biased region" description="Low complexity" evidence="9">
    <location>
        <begin position="691"/>
        <end position="711"/>
    </location>
</feature>
<evidence type="ECO:0000259" key="11">
    <source>
        <dbReference type="PROSITE" id="PS51179"/>
    </source>
</evidence>
<dbReference type="InterPro" id="IPR000327">
    <property type="entry name" value="POU_dom"/>
</dbReference>
<keyword evidence="7" id="KW-0804">Transcription</keyword>
<proteinExistence type="inferred from homology"/>
<dbReference type="Gene3D" id="1.10.260.40">
    <property type="entry name" value="lambda repressor-like DNA-binding domains"/>
    <property type="match status" value="1"/>
</dbReference>